<proteinExistence type="predicted"/>
<dbReference type="PROSITE" id="PS50181">
    <property type="entry name" value="FBOX"/>
    <property type="match status" value="1"/>
</dbReference>
<dbReference type="SUPFAM" id="SSF52058">
    <property type="entry name" value="L domain-like"/>
    <property type="match status" value="1"/>
</dbReference>
<organism evidence="3 4">
    <name type="scientific">Apatococcus lobatus</name>
    <dbReference type="NCBI Taxonomy" id="904363"/>
    <lineage>
        <taxon>Eukaryota</taxon>
        <taxon>Viridiplantae</taxon>
        <taxon>Chlorophyta</taxon>
        <taxon>core chlorophytes</taxon>
        <taxon>Trebouxiophyceae</taxon>
        <taxon>Chlorellales</taxon>
        <taxon>Chlorellaceae</taxon>
        <taxon>Apatococcus</taxon>
    </lineage>
</organism>
<evidence type="ECO:0000259" key="2">
    <source>
        <dbReference type="PROSITE" id="PS50181"/>
    </source>
</evidence>
<dbReference type="InterPro" id="IPR001810">
    <property type="entry name" value="F-box_dom"/>
</dbReference>
<protein>
    <recommendedName>
        <fullName evidence="2">F-box domain-containing protein</fullName>
    </recommendedName>
</protein>
<comment type="caution">
    <text evidence="3">The sequence shown here is derived from an EMBL/GenBank/DDBJ whole genome shotgun (WGS) entry which is preliminary data.</text>
</comment>
<dbReference type="EMBL" id="JALJOS010000013">
    <property type="protein sequence ID" value="KAK9831665.1"/>
    <property type="molecule type" value="Genomic_DNA"/>
</dbReference>
<evidence type="ECO:0000313" key="3">
    <source>
        <dbReference type="EMBL" id="KAK9831665.1"/>
    </source>
</evidence>
<dbReference type="InterPro" id="IPR032675">
    <property type="entry name" value="LRR_dom_sf"/>
</dbReference>
<dbReference type="GO" id="GO:0005930">
    <property type="term" value="C:axoneme"/>
    <property type="evidence" value="ECO:0007669"/>
    <property type="project" value="UniProtKB-SubCell"/>
</dbReference>
<dbReference type="SUPFAM" id="SSF81383">
    <property type="entry name" value="F-box domain"/>
    <property type="match status" value="1"/>
</dbReference>
<reference evidence="3 4" key="1">
    <citation type="journal article" date="2024" name="Nat. Commun.">
        <title>Phylogenomics reveals the evolutionary origins of lichenization in chlorophyte algae.</title>
        <authorList>
            <person name="Puginier C."/>
            <person name="Libourel C."/>
            <person name="Otte J."/>
            <person name="Skaloud P."/>
            <person name="Haon M."/>
            <person name="Grisel S."/>
            <person name="Petersen M."/>
            <person name="Berrin J.G."/>
            <person name="Delaux P.M."/>
            <person name="Dal Grande F."/>
            <person name="Keller J."/>
        </authorList>
    </citation>
    <scope>NUCLEOTIDE SEQUENCE [LARGE SCALE GENOMIC DNA]</scope>
    <source>
        <strain evidence="3 4">SAG 2145</strain>
    </source>
</reference>
<name>A0AAW1RDY5_9CHLO</name>
<evidence type="ECO:0000256" key="1">
    <source>
        <dbReference type="ARBA" id="ARBA00004430"/>
    </source>
</evidence>
<evidence type="ECO:0000313" key="4">
    <source>
        <dbReference type="Proteomes" id="UP001438707"/>
    </source>
</evidence>
<feature type="domain" description="F-box" evidence="2">
    <location>
        <begin position="275"/>
        <end position="323"/>
    </location>
</feature>
<accession>A0AAW1RDY5</accession>
<sequence>MPNPKEILSYLNGQSVAEAPESAIVDLVQTLVGLPLRAPKGCKSYDSDEEYSDVEDKPFQVGKRTRAYSDADEVWKWMLKELASELPRQAGRLTPRDLKCMRREAVERGLLKKLCSFVMWWRKQGCCDQLHKSIMALLISLLGPEEVPQALAEFLKHDAYAIVVAMFRFMAMFHNDEAFAELGVDVEEAPQALFLMCLLLRHDPAALIAKLDDHKDIFALKGVIKNSPSLLTVYLGLEVASLIDKHQRNVEDKPAWAARKQRRHKLYAQPTSGAGDPISKLPAELLQAMFDQLRPVQQVTVLPLVCKRWKEMLTGPAFAWPHVTLEYKKPAAPDGGSKHVDNEPAQDEFEWAWHNLGWDPSACRSADRASAWLKAHCQGLPSISLQPVRRSPRRRYMKKAVWPKTRMLLKALQGPTLTSLHLGSHLAPIQFLQDFGLQEAAASLFPNLCQLRIGDPLMHDPPSFEHQALEHVKPDGLVKLLHSLPQLTSLTVTCDRWDGLQGLEAMTHVTELIISIEQYLPRVPESLQQLTQLQRLALLETGSKEGVCGDYEDEEIYDDFDMRGLIQLTSLTSLQLDGQTYARSCPWIECLKALPLLCHLSMARSWYMGLPRKADDLWQLTKLERLAFGNSKCEYCETAYLNLAKAGSMSNLTHLSLSCGLVNTDGLSKLTTLTLDLTNASGSHDLGDLRALTRLEHLSLSGMQCHYILPADLAGLATLPESIQSVDLSHLGHVYITRSIAGLALQPNLQRVKFRHCQPVVGNVGDDIRTVMNAFMATRRDNTRHPDEDARPSFTSYMHMMSFLYTLALRPLFGLPAVNYEDAVGKCNAFGETGWCGCETSCQQHDAKHTVADLVMKYHAFLLGGYELWDLVAPRNPDIRNIPSIWPRP</sequence>
<gene>
    <name evidence="3" type="ORF">WJX74_005003</name>
</gene>
<dbReference type="Proteomes" id="UP001438707">
    <property type="component" value="Unassembled WGS sequence"/>
</dbReference>
<dbReference type="Gene3D" id="3.80.10.10">
    <property type="entry name" value="Ribonuclease Inhibitor"/>
    <property type="match status" value="1"/>
</dbReference>
<comment type="subcellular location">
    <subcellularLocation>
        <location evidence="1">Cytoplasm</location>
        <location evidence="1">Cytoskeleton</location>
        <location evidence="1">Cilium axoneme</location>
    </subcellularLocation>
</comment>
<keyword evidence="4" id="KW-1185">Reference proteome</keyword>
<dbReference type="AlphaFoldDB" id="A0AAW1RDY5"/>
<dbReference type="InterPro" id="IPR036047">
    <property type="entry name" value="F-box-like_dom_sf"/>
</dbReference>